<sequence>MVGIQSNVMAAMAVDQDATQAHFAHLAEGDLDGAAVNVCRRVASNRTRHAEIKVPS</sequence>
<protein>
    <submittedName>
        <fullName evidence="1">Uncharacterized protein</fullName>
    </submittedName>
</protein>
<evidence type="ECO:0000313" key="1">
    <source>
        <dbReference type="EMBL" id="BAR62496.1"/>
    </source>
</evidence>
<dbReference type="AlphaFoldDB" id="A0A0E4BW41"/>
<evidence type="ECO:0000313" key="2">
    <source>
        <dbReference type="Proteomes" id="UP000063308"/>
    </source>
</evidence>
<dbReference type="EMBL" id="AP014685">
    <property type="protein sequence ID" value="BAR62496.1"/>
    <property type="molecule type" value="Genomic_DNA"/>
</dbReference>
<organism evidence="1 2">
    <name type="scientific">Bradyrhizobium diazoefficiens</name>
    <dbReference type="NCBI Taxonomy" id="1355477"/>
    <lineage>
        <taxon>Bacteria</taxon>
        <taxon>Pseudomonadati</taxon>
        <taxon>Pseudomonadota</taxon>
        <taxon>Alphaproteobacteria</taxon>
        <taxon>Hyphomicrobiales</taxon>
        <taxon>Nitrobacteraceae</taxon>
        <taxon>Bradyrhizobium</taxon>
    </lineage>
</organism>
<name>A0A0E4BW41_9BRAD</name>
<proteinExistence type="predicted"/>
<reference evidence="1 2" key="1">
    <citation type="submission" date="2014-11" db="EMBL/GenBank/DDBJ databases">
        <title>Symbiosis island explosion on the genome of extra-slow-growing strains of soybean bradyrhizobia with massive insertion sequences.</title>
        <authorList>
            <person name="Iida T."/>
            <person name="Minamisawa K."/>
        </authorList>
    </citation>
    <scope>NUCLEOTIDE SEQUENCE [LARGE SCALE GENOMIC DNA]</scope>
    <source>
        <strain evidence="1 2">NK6</strain>
    </source>
</reference>
<dbReference type="Proteomes" id="UP000063308">
    <property type="component" value="Chromosome"/>
</dbReference>
<gene>
    <name evidence="1" type="ORF">NK6_9357</name>
</gene>
<accession>A0A0E4BW41</accession>